<feature type="non-terminal residue" evidence="1">
    <location>
        <position position="62"/>
    </location>
</feature>
<keyword evidence="2" id="KW-1185">Reference proteome</keyword>
<evidence type="ECO:0000313" key="1">
    <source>
        <dbReference type="EMBL" id="GBO22113.1"/>
    </source>
</evidence>
<comment type="caution">
    <text evidence="1">The sequence shown here is derived from an EMBL/GenBank/DDBJ whole genome shotgun (WGS) entry which is preliminary data.</text>
</comment>
<proteinExistence type="predicted"/>
<dbReference type="Proteomes" id="UP000499080">
    <property type="component" value="Unassembled WGS sequence"/>
</dbReference>
<dbReference type="EMBL" id="BGPR01045246">
    <property type="protein sequence ID" value="GBO22113.1"/>
    <property type="molecule type" value="Genomic_DNA"/>
</dbReference>
<organism evidence="1 2">
    <name type="scientific">Araneus ventricosus</name>
    <name type="common">Orbweaver spider</name>
    <name type="synonym">Epeira ventricosa</name>
    <dbReference type="NCBI Taxonomy" id="182803"/>
    <lineage>
        <taxon>Eukaryota</taxon>
        <taxon>Metazoa</taxon>
        <taxon>Ecdysozoa</taxon>
        <taxon>Arthropoda</taxon>
        <taxon>Chelicerata</taxon>
        <taxon>Arachnida</taxon>
        <taxon>Araneae</taxon>
        <taxon>Araneomorphae</taxon>
        <taxon>Entelegynae</taxon>
        <taxon>Araneoidea</taxon>
        <taxon>Araneidae</taxon>
        <taxon>Araneus</taxon>
    </lineage>
</organism>
<sequence length="62" mass="7131">MTSMKRRHSFLALGNLSAFSLIALSLVFMRKNSWREVQISVFNGRDKDIGMSSGARRRKNKE</sequence>
<dbReference type="AlphaFoldDB" id="A0A4Y2VA23"/>
<name>A0A4Y2VA23_ARAVE</name>
<accession>A0A4Y2VA23</accession>
<evidence type="ECO:0000313" key="2">
    <source>
        <dbReference type="Proteomes" id="UP000499080"/>
    </source>
</evidence>
<reference evidence="1 2" key="1">
    <citation type="journal article" date="2019" name="Sci. Rep.">
        <title>Orb-weaving spider Araneus ventricosus genome elucidates the spidroin gene catalogue.</title>
        <authorList>
            <person name="Kono N."/>
            <person name="Nakamura H."/>
            <person name="Ohtoshi R."/>
            <person name="Moran D.A.P."/>
            <person name="Shinohara A."/>
            <person name="Yoshida Y."/>
            <person name="Fujiwara M."/>
            <person name="Mori M."/>
            <person name="Tomita M."/>
            <person name="Arakawa K."/>
        </authorList>
    </citation>
    <scope>NUCLEOTIDE SEQUENCE [LARGE SCALE GENOMIC DNA]</scope>
</reference>
<protein>
    <submittedName>
        <fullName evidence="1">Uncharacterized protein</fullName>
    </submittedName>
</protein>
<gene>
    <name evidence="1" type="ORF">AVEN_146970_1</name>
</gene>